<reference evidence="1 2" key="1">
    <citation type="submission" date="2021-06" db="EMBL/GenBank/DDBJ databases">
        <authorList>
            <person name="Palmer J.M."/>
        </authorList>
    </citation>
    <scope>NUCLEOTIDE SEQUENCE [LARGE SCALE GENOMIC DNA]</scope>
    <source>
        <strain evidence="1 2">XC_2019</strain>
        <tissue evidence="1">Muscle</tissue>
    </source>
</reference>
<sequence>MLMETSKRTPYIGVWAYSPDRWISSMMDCPMLVNGIVNIQPEYNINNPVIVPLREQHRPNFTLMDSNAPPQQSPIIMKWLQEAGVSQMECPALSPDLNLIKKTSGIKYEK</sequence>
<protein>
    <submittedName>
        <fullName evidence="1">Uncharacterized protein</fullName>
    </submittedName>
</protein>
<organism evidence="1 2">
    <name type="scientific">Xenoophorus captivus</name>
    <dbReference type="NCBI Taxonomy" id="1517983"/>
    <lineage>
        <taxon>Eukaryota</taxon>
        <taxon>Metazoa</taxon>
        <taxon>Chordata</taxon>
        <taxon>Craniata</taxon>
        <taxon>Vertebrata</taxon>
        <taxon>Euteleostomi</taxon>
        <taxon>Actinopterygii</taxon>
        <taxon>Neopterygii</taxon>
        <taxon>Teleostei</taxon>
        <taxon>Neoteleostei</taxon>
        <taxon>Acanthomorphata</taxon>
        <taxon>Ovalentaria</taxon>
        <taxon>Atherinomorphae</taxon>
        <taxon>Cyprinodontiformes</taxon>
        <taxon>Goodeidae</taxon>
        <taxon>Xenoophorus</taxon>
    </lineage>
</organism>
<dbReference type="EMBL" id="JAHRIN010019584">
    <property type="protein sequence ID" value="MEQ2198469.1"/>
    <property type="molecule type" value="Genomic_DNA"/>
</dbReference>
<name>A0ABV0QRL2_9TELE</name>
<proteinExistence type="predicted"/>
<comment type="caution">
    <text evidence="1">The sequence shown here is derived from an EMBL/GenBank/DDBJ whole genome shotgun (WGS) entry which is preliminary data.</text>
</comment>
<dbReference type="InterPro" id="IPR036397">
    <property type="entry name" value="RNaseH_sf"/>
</dbReference>
<accession>A0ABV0QRL2</accession>
<keyword evidence="2" id="KW-1185">Reference proteome</keyword>
<evidence type="ECO:0000313" key="1">
    <source>
        <dbReference type="EMBL" id="MEQ2198469.1"/>
    </source>
</evidence>
<dbReference type="Gene3D" id="3.30.420.10">
    <property type="entry name" value="Ribonuclease H-like superfamily/Ribonuclease H"/>
    <property type="match status" value="1"/>
</dbReference>
<gene>
    <name evidence="1" type="ORF">XENOCAPTIV_013315</name>
</gene>
<dbReference type="Proteomes" id="UP001434883">
    <property type="component" value="Unassembled WGS sequence"/>
</dbReference>
<evidence type="ECO:0000313" key="2">
    <source>
        <dbReference type="Proteomes" id="UP001434883"/>
    </source>
</evidence>